<reference evidence="1" key="1">
    <citation type="submission" date="2023-03" db="UniProtKB">
        <authorList>
            <consortium name="EnsemblPlants"/>
        </authorList>
    </citation>
    <scope>IDENTIFICATION</scope>
</reference>
<dbReference type="Gramene" id="MELO3C029183.2.1">
    <property type="protein sequence ID" value="MELO3C029183.2.1"/>
    <property type="gene ID" value="MELO3C029183.2"/>
</dbReference>
<accession>A0A9I9E5U4</accession>
<proteinExistence type="predicted"/>
<evidence type="ECO:0000313" key="1">
    <source>
        <dbReference type="EnsemblPlants" id="MELO3C029183.2.1"/>
    </source>
</evidence>
<dbReference type="AlphaFoldDB" id="A0A9I9E5U4"/>
<organism evidence="1">
    <name type="scientific">Cucumis melo</name>
    <name type="common">Muskmelon</name>
    <dbReference type="NCBI Taxonomy" id="3656"/>
    <lineage>
        <taxon>Eukaryota</taxon>
        <taxon>Viridiplantae</taxon>
        <taxon>Streptophyta</taxon>
        <taxon>Embryophyta</taxon>
        <taxon>Tracheophyta</taxon>
        <taxon>Spermatophyta</taxon>
        <taxon>Magnoliopsida</taxon>
        <taxon>eudicotyledons</taxon>
        <taxon>Gunneridae</taxon>
        <taxon>Pentapetalae</taxon>
        <taxon>rosids</taxon>
        <taxon>fabids</taxon>
        <taxon>Cucurbitales</taxon>
        <taxon>Cucurbitaceae</taxon>
        <taxon>Benincaseae</taxon>
        <taxon>Cucumis</taxon>
    </lineage>
</organism>
<sequence>MGTFLDVHDRQDKYCIKKNIFLDGEIICDKKEIYNMQNYGWTTWWIVCKMINETSRLTSFNEEGFGLVADCLPTSIKENCDSSHHKHMIDNGKEYYPYTNKKRSHIECIRELCSNWKRRSWLGDEMKEVCVQTL</sequence>
<protein>
    <submittedName>
        <fullName evidence="1">Uncharacterized protein</fullName>
    </submittedName>
</protein>
<dbReference type="EnsemblPlants" id="MELO3C029183.2.1">
    <property type="protein sequence ID" value="MELO3C029183.2.1"/>
    <property type="gene ID" value="MELO3C029183.2"/>
</dbReference>
<name>A0A9I9E5U4_CUCME</name>